<evidence type="ECO:0000256" key="11">
    <source>
        <dbReference type="SAM" id="MobiDB-lite"/>
    </source>
</evidence>
<dbReference type="FunFam" id="2.20.25.10:FF:000001">
    <property type="entry name" value="Probable Transcription elongation factor S-II"/>
    <property type="match status" value="1"/>
</dbReference>
<evidence type="ECO:0000256" key="7">
    <source>
        <dbReference type="ARBA" id="ARBA00025408"/>
    </source>
</evidence>
<evidence type="ECO:0000259" key="13">
    <source>
        <dbReference type="PROSITE" id="PS51319"/>
    </source>
</evidence>
<feature type="compositionally biased region" description="Polar residues" evidence="11">
    <location>
        <begin position="324"/>
        <end position="333"/>
    </location>
</feature>
<dbReference type="InterPro" id="IPR003618">
    <property type="entry name" value="TFIIS_cen_dom"/>
</dbReference>
<dbReference type="SMART" id="SM00440">
    <property type="entry name" value="ZnF_C2C2"/>
    <property type="match status" value="1"/>
</dbReference>
<dbReference type="SMART" id="SM00509">
    <property type="entry name" value="TFS2N"/>
    <property type="match status" value="1"/>
</dbReference>
<feature type="domain" description="TFIIS N-terminal" evidence="13">
    <location>
        <begin position="5"/>
        <end position="85"/>
    </location>
</feature>
<dbReference type="GO" id="GO:0006351">
    <property type="term" value="P:DNA-templated transcription"/>
    <property type="evidence" value="ECO:0007669"/>
    <property type="project" value="InterPro"/>
</dbReference>
<feature type="region of interest" description="Disordered" evidence="11">
    <location>
        <begin position="206"/>
        <end position="235"/>
    </location>
</feature>
<dbReference type="OrthoDB" id="44867at2759"/>
<keyword evidence="6 10" id="KW-0539">Nucleus</keyword>
<dbReference type="CDD" id="cd13749">
    <property type="entry name" value="Zn-ribbon_TFIIS"/>
    <property type="match status" value="1"/>
</dbReference>
<dbReference type="InterPro" id="IPR003617">
    <property type="entry name" value="TFIIS/CRSP70_N_sub"/>
</dbReference>
<keyword evidence="4 9" id="KW-0863">Zinc-finger</keyword>
<evidence type="ECO:0000313" key="16">
    <source>
        <dbReference type="RefSeq" id="XP_030382264.1"/>
    </source>
</evidence>
<evidence type="ECO:0000256" key="8">
    <source>
        <dbReference type="ARBA" id="ARBA00083484"/>
    </source>
</evidence>
<reference evidence="16" key="1">
    <citation type="submission" date="2025-08" db="UniProtKB">
        <authorList>
            <consortium name="RefSeq"/>
        </authorList>
    </citation>
    <scope>IDENTIFICATION</scope>
    <source>
        <strain evidence="16">11010-0011.00</strain>
        <tissue evidence="16">Whole body</tissue>
    </source>
</reference>
<evidence type="ECO:0000256" key="6">
    <source>
        <dbReference type="ARBA" id="ARBA00023242"/>
    </source>
</evidence>
<dbReference type="PROSITE" id="PS00466">
    <property type="entry name" value="ZF_TFIIS_1"/>
    <property type="match status" value="1"/>
</dbReference>
<evidence type="ECO:0000256" key="3">
    <source>
        <dbReference type="ARBA" id="ARBA00022723"/>
    </source>
</evidence>
<evidence type="ECO:0000313" key="15">
    <source>
        <dbReference type="Proteomes" id="UP000504634"/>
    </source>
</evidence>
<dbReference type="GO" id="GO:0003676">
    <property type="term" value="F:nucleic acid binding"/>
    <property type="evidence" value="ECO:0007669"/>
    <property type="project" value="InterPro"/>
</dbReference>
<evidence type="ECO:0000256" key="2">
    <source>
        <dbReference type="ARBA" id="ARBA00009647"/>
    </source>
</evidence>
<keyword evidence="5" id="KW-0862">Zinc</keyword>
<dbReference type="PROSITE" id="PS51319">
    <property type="entry name" value="TFIIS_N"/>
    <property type="match status" value="1"/>
</dbReference>
<feature type="compositionally biased region" description="Basic and acidic residues" evidence="11">
    <location>
        <begin position="287"/>
        <end position="298"/>
    </location>
</feature>
<sequence length="518" mass="59200">MSVASEIVRLQKSLVKVWPDMNGKKKKRTMKLLRTLETYRMSFDILIQTRIGITVNILRKCSKDNEIALLGRSLIRTWKYCVPIELRNRWKADIGKPLLGPRILHSEINWKRCLPQCVRKLWKTRIMGEKEKKDKKRKKGKKARVRKSNGFHSPGSGILCSSSDEGYWKPIIKAKMAKNRIGVGTFEDGSAYENWKRRQPYSDSIRKNVPCRSGLAANNEKRNKPSNKWNSRPFPERPIVTKGTYKPYAILRGYKNGTGSGALSKAYEKVTKSINKYNARLATAKNAHLERGLPKSEPRTNQNAISAKDLDNGQRQPRAKPNVAPSSLSSTDNNKQERKISSYIPKTEFPPSHVTDPMRLKCLNMLNNSLKIDEVPEGCAEPEELTIQLEQQIFDQFKNTGMNYKNRVRSRSANLKDLKNPTLRGNFLCGFISAEELAKMSPEEMASDEMKSLRRSFAIEAMSDAQLTTNQGTHTEMLKCGKCKKRNCTYNQLQTRSADEPMTTFVHCNECGNRWKFS</sequence>
<dbReference type="PANTHER" id="PTHR11477">
    <property type="entry name" value="TRANSCRIPTION FACTOR S-II ZINC FINGER DOMAIN-CONTAINING PROTEIN"/>
    <property type="match status" value="1"/>
</dbReference>
<dbReference type="Pfam" id="PF07500">
    <property type="entry name" value="TFIIS_M"/>
    <property type="match status" value="1"/>
</dbReference>
<dbReference type="PROSITE" id="PS51321">
    <property type="entry name" value="TFIIS_CENTRAL"/>
    <property type="match status" value="1"/>
</dbReference>
<dbReference type="Gene3D" id="1.20.930.10">
    <property type="entry name" value="Conserved domain common to transcription factors TFIIS, elongin A, CRSP70"/>
    <property type="match status" value="1"/>
</dbReference>
<dbReference type="SMART" id="SM00510">
    <property type="entry name" value="TFS2M"/>
    <property type="match status" value="1"/>
</dbReference>
<comment type="subcellular location">
    <subcellularLocation>
        <location evidence="1 10">Nucleus</location>
    </subcellularLocation>
</comment>
<proteinExistence type="inferred from homology"/>
<dbReference type="SUPFAM" id="SSF47676">
    <property type="entry name" value="Conserved domain common to transcription factors TFIIS, elongin A, CRSP70"/>
    <property type="match status" value="1"/>
</dbReference>
<feature type="domain" description="TFIIS central" evidence="14">
    <location>
        <begin position="358"/>
        <end position="473"/>
    </location>
</feature>
<dbReference type="InterPro" id="IPR035441">
    <property type="entry name" value="TFIIS/LEDGF_dom_sf"/>
</dbReference>
<keyword evidence="3" id="KW-0479">Metal-binding</keyword>
<feature type="region of interest" description="Disordered" evidence="11">
    <location>
        <begin position="285"/>
        <end position="351"/>
    </location>
</feature>
<gene>
    <name evidence="16" type="primary">LOC115629829</name>
</gene>
<dbReference type="PROSITE" id="PS51133">
    <property type="entry name" value="ZF_TFIIS_2"/>
    <property type="match status" value="1"/>
</dbReference>
<dbReference type="Proteomes" id="UP000504634">
    <property type="component" value="Unplaced"/>
</dbReference>
<feature type="compositionally biased region" description="Basic residues" evidence="11">
    <location>
        <begin position="133"/>
        <end position="149"/>
    </location>
</feature>
<feature type="domain" description="TFIIS-type" evidence="12">
    <location>
        <begin position="476"/>
        <end position="516"/>
    </location>
</feature>
<dbReference type="SUPFAM" id="SSF57783">
    <property type="entry name" value="Zinc beta-ribbon"/>
    <property type="match status" value="1"/>
</dbReference>
<evidence type="ECO:0000259" key="14">
    <source>
        <dbReference type="PROSITE" id="PS51321"/>
    </source>
</evidence>
<dbReference type="InterPro" id="IPR036575">
    <property type="entry name" value="TFIIS_cen_dom_sf"/>
</dbReference>
<dbReference type="SUPFAM" id="SSF46942">
    <property type="entry name" value="Elongation factor TFIIS domain 2"/>
    <property type="match status" value="1"/>
</dbReference>
<evidence type="ECO:0000256" key="4">
    <source>
        <dbReference type="ARBA" id="ARBA00022771"/>
    </source>
</evidence>
<comment type="similarity">
    <text evidence="2">Belongs to the TFS-II family.</text>
</comment>
<dbReference type="Gene3D" id="2.20.25.10">
    <property type="match status" value="1"/>
</dbReference>
<comment type="function">
    <text evidence="7">Necessary for efficient RNA polymerase II transcription elongation past template-encoded arresting sites. The arresting sites in DNA have the property of trapping a certain fraction of elongating RNA polymerases that pass through, resulting in locked ternary complexes. Cleavage of the nascent transcript by S-II allows the resumption of elongation from the new 3'-terminus.</text>
</comment>
<protein>
    <recommendedName>
        <fullName evidence="8">TFIIS</fullName>
    </recommendedName>
</protein>
<name>A0A6J2U1M5_DROLE</name>
<dbReference type="InterPro" id="IPR017923">
    <property type="entry name" value="TFIIS_N"/>
</dbReference>
<dbReference type="GeneID" id="115629829"/>
<dbReference type="GO" id="GO:0005634">
    <property type="term" value="C:nucleus"/>
    <property type="evidence" value="ECO:0007669"/>
    <property type="project" value="UniProtKB-SubCell"/>
</dbReference>
<dbReference type="Pfam" id="PF01096">
    <property type="entry name" value="Zn_ribbon_TFIIS"/>
    <property type="match status" value="1"/>
</dbReference>
<dbReference type="AlphaFoldDB" id="A0A6J2U1M5"/>
<evidence type="ECO:0000256" key="9">
    <source>
        <dbReference type="PROSITE-ProRule" id="PRU00472"/>
    </source>
</evidence>
<feature type="region of interest" description="Disordered" evidence="11">
    <location>
        <begin position="128"/>
        <end position="157"/>
    </location>
</feature>
<dbReference type="GO" id="GO:0008270">
    <property type="term" value="F:zinc ion binding"/>
    <property type="evidence" value="ECO:0007669"/>
    <property type="project" value="UniProtKB-KW"/>
</dbReference>
<accession>A0A6J2U1M5</accession>
<dbReference type="Pfam" id="PF08711">
    <property type="entry name" value="Med26"/>
    <property type="match status" value="1"/>
</dbReference>
<organism evidence="15 16">
    <name type="scientific">Drosophila lebanonensis</name>
    <name type="common">Fruit fly</name>
    <name type="synonym">Scaptodrosophila lebanonensis</name>
    <dbReference type="NCBI Taxonomy" id="7225"/>
    <lineage>
        <taxon>Eukaryota</taxon>
        <taxon>Metazoa</taxon>
        <taxon>Ecdysozoa</taxon>
        <taxon>Arthropoda</taxon>
        <taxon>Hexapoda</taxon>
        <taxon>Insecta</taxon>
        <taxon>Pterygota</taxon>
        <taxon>Neoptera</taxon>
        <taxon>Endopterygota</taxon>
        <taxon>Diptera</taxon>
        <taxon>Brachycera</taxon>
        <taxon>Muscomorpha</taxon>
        <taxon>Ephydroidea</taxon>
        <taxon>Drosophilidae</taxon>
        <taxon>Scaptodrosophila</taxon>
    </lineage>
</organism>
<dbReference type="RefSeq" id="XP_030382264.1">
    <property type="nucleotide sequence ID" value="XM_030526404.1"/>
</dbReference>
<evidence type="ECO:0000259" key="12">
    <source>
        <dbReference type="PROSITE" id="PS51133"/>
    </source>
</evidence>
<dbReference type="PANTHER" id="PTHR11477:SF0">
    <property type="entry name" value="IP08861P-RELATED"/>
    <property type="match status" value="1"/>
</dbReference>
<evidence type="ECO:0000256" key="5">
    <source>
        <dbReference type="ARBA" id="ARBA00022833"/>
    </source>
</evidence>
<keyword evidence="15" id="KW-1185">Reference proteome</keyword>
<dbReference type="CDD" id="cd00183">
    <property type="entry name" value="TFIIS_I"/>
    <property type="match status" value="1"/>
</dbReference>
<evidence type="ECO:0000256" key="10">
    <source>
        <dbReference type="PROSITE-ProRule" id="PRU00649"/>
    </source>
</evidence>
<dbReference type="InterPro" id="IPR001222">
    <property type="entry name" value="Znf_TFIIS"/>
</dbReference>
<dbReference type="Gene3D" id="1.10.472.30">
    <property type="entry name" value="Transcription elongation factor S-II, central domain"/>
    <property type="match status" value="1"/>
</dbReference>
<evidence type="ECO:0000256" key="1">
    <source>
        <dbReference type="ARBA" id="ARBA00004123"/>
    </source>
</evidence>